<name>A0ABM3L534_CUCME</name>
<feature type="region of interest" description="Disordered" evidence="1">
    <location>
        <begin position="1"/>
        <end position="23"/>
    </location>
</feature>
<proteinExistence type="predicted"/>
<organism evidence="2 3">
    <name type="scientific">Cucumis melo</name>
    <name type="common">Muskmelon</name>
    <dbReference type="NCBI Taxonomy" id="3656"/>
    <lineage>
        <taxon>Eukaryota</taxon>
        <taxon>Viridiplantae</taxon>
        <taxon>Streptophyta</taxon>
        <taxon>Embryophyta</taxon>
        <taxon>Tracheophyta</taxon>
        <taxon>Spermatophyta</taxon>
        <taxon>Magnoliopsida</taxon>
        <taxon>eudicotyledons</taxon>
        <taxon>Gunneridae</taxon>
        <taxon>Pentapetalae</taxon>
        <taxon>rosids</taxon>
        <taxon>fabids</taxon>
        <taxon>Cucurbitales</taxon>
        <taxon>Cucurbitaceae</taxon>
        <taxon>Benincaseae</taxon>
        <taxon>Cucumis</taxon>
    </lineage>
</organism>
<dbReference type="Proteomes" id="UP001652600">
    <property type="component" value="Chromosome 8"/>
</dbReference>
<dbReference type="GeneID" id="127150695"/>
<dbReference type="RefSeq" id="XP_050945154.1">
    <property type="nucleotide sequence ID" value="XM_051089197.1"/>
</dbReference>
<gene>
    <name evidence="3" type="primary">LOC127150695</name>
</gene>
<evidence type="ECO:0000313" key="3">
    <source>
        <dbReference type="RefSeq" id="XP_050945154.1"/>
    </source>
</evidence>
<reference evidence="3" key="1">
    <citation type="submission" date="2025-08" db="UniProtKB">
        <authorList>
            <consortium name="RefSeq"/>
        </authorList>
    </citation>
    <scope>IDENTIFICATION</scope>
    <source>
        <tissue evidence="3">Stem</tissue>
    </source>
</reference>
<protein>
    <submittedName>
        <fullName evidence="3">Uncharacterized protein LOC127150695</fullName>
    </submittedName>
</protein>
<feature type="compositionally biased region" description="Polar residues" evidence="1">
    <location>
        <begin position="128"/>
        <end position="139"/>
    </location>
</feature>
<feature type="compositionally biased region" description="Acidic residues" evidence="1">
    <location>
        <begin position="116"/>
        <end position="127"/>
    </location>
</feature>
<accession>A0ABM3L534</accession>
<evidence type="ECO:0000256" key="1">
    <source>
        <dbReference type="SAM" id="MobiDB-lite"/>
    </source>
</evidence>
<sequence length="367" mass="40388">MVNNRKGTYTDKSTEEVLEAPSPRAAVHGIRTFPTNSDDLDDVPLARLLKKVAAPDVFPEKSADPVLSVHSQESSSSEDVFVPTPGLCQTSSIEPDEDVVEPVGNEDVVEHVDTDDHNDEVPVDDNVDQSAQQETQSVLTEPKPSRKKVQENRRNITTKTGRKKVPLNIPSIPIDGISFHQEESAGLSKTISDVGPFYPQLIREFIVNLPADFNDPAFVLSRGTLSFWPTDGIPVIALSVKYAILHKIGIANWFPSSHASSVSVALGTFLYRISNDDRGSHVLDINHDVHPSLGPRLFDTTDWDEATDGFFVDRELASRILNSLTAESRSLSTAISLLYERRLEINSLIRHLKTFAPSSSRGDPSSN</sequence>
<evidence type="ECO:0000313" key="2">
    <source>
        <dbReference type="Proteomes" id="UP001652600"/>
    </source>
</evidence>
<keyword evidence="2" id="KW-1185">Reference proteome</keyword>
<feature type="region of interest" description="Disordered" evidence="1">
    <location>
        <begin position="112"/>
        <end position="158"/>
    </location>
</feature>